<keyword evidence="3" id="KW-0328">Glycosyltransferase</keyword>
<dbReference type="Proteomes" id="UP000603457">
    <property type="component" value="Unassembled WGS sequence"/>
</dbReference>
<keyword evidence="6 8" id="KW-1133">Transmembrane helix</keyword>
<feature type="transmembrane region" description="Helical" evidence="8">
    <location>
        <begin position="340"/>
        <end position="360"/>
    </location>
</feature>
<dbReference type="InterPro" id="IPR038731">
    <property type="entry name" value="RgtA/B/C-like"/>
</dbReference>
<keyword evidence="2" id="KW-1003">Cell membrane</keyword>
<keyword evidence="5 8" id="KW-0812">Transmembrane</keyword>
<dbReference type="PANTHER" id="PTHR33908">
    <property type="entry name" value="MANNOSYLTRANSFERASE YKCB-RELATED"/>
    <property type="match status" value="1"/>
</dbReference>
<feature type="domain" description="Glycosyltransferase RgtA/B/C/D-like" evidence="9">
    <location>
        <begin position="95"/>
        <end position="265"/>
    </location>
</feature>
<dbReference type="PANTHER" id="PTHR33908:SF11">
    <property type="entry name" value="MEMBRANE PROTEIN"/>
    <property type="match status" value="1"/>
</dbReference>
<evidence type="ECO:0000256" key="3">
    <source>
        <dbReference type="ARBA" id="ARBA00022676"/>
    </source>
</evidence>
<evidence type="ECO:0000256" key="1">
    <source>
        <dbReference type="ARBA" id="ARBA00004651"/>
    </source>
</evidence>
<proteinExistence type="predicted"/>
<sequence length="544" mass="62130">MQQNTIMPSWLRFLIIVLLVMAVLFRFFNLDSKVYSHDETYTSLRISGYTVAEVKQQLFNNRVVSPESFTQFQGVNAQKGLSDTIMSLAKENPQRTPLYFAIARFWLEIFGNSITAIRSLSACISLLVFPAIYWLCRELFPLSLSVSGIAIALTAVSPVYLIYGTEAQEYILWFVIIIINSAALIRALRLESKSGNKSAPDQFTNWSLYTVTLILSFYTCIWSILVAIAHGIYVITIAGFRFNKAFLAYLSASVVAFFAFIPWLIIGLAKFFQFLISNNKVNSQLPSQPVFSFLLTQFRRIFFDLDMMLDDNYSYLILGFLVILVGCAIAFLCMTANYQVWLFIVILILVPSLPLILSALSSGSIEIGSEPYFFPAYLGIQIAVAYLLATQLNNGGLARRRIWQIILSLLIISGLVSARVYYQAEIWWNKGVSYDNFQVSQIIHRSPRPLLISDAEGVNYGNIFSLSYLLEPTVRLKLVKNQIIPKIPEGYTQIFFFNITDTWRQKLATQYQAKINLVYRDEYYSLWELRKPINPRPIIILPRN</sequence>
<evidence type="ECO:0000313" key="11">
    <source>
        <dbReference type="Proteomes" id="UP000603457"/>
    </source>
</evidence>
<feature type="transmembrane region" description="Helical" evidence="8">
    <location>
        <begin position="105"/>
        <end position="133"/>
    </location>
</feature>
<organism evidence="10 11">
    <name type="scientific">Nostoc spongiaeforme FACHB-130</name>
    <dbReference type="NCBI Taxonomy" id="1357510"/>
    <lineage>
        <taxon>Bacteria</taxon>
        <taxon>Bacillati</taxon>
        <taxon>Cyanobacteriota</taxon>
        <taxon>Cyanophyceae</taxon>
        <taxon>Nostocales</taxon>
        <taxon>Nostocaceae</taxon>
        <taxon>Nostoc</taxon>
    </lineage>
</organism>
<evidence type="ECO:0000256" key="8">
    <source>
        <dbReference type="SAM" id="Phobius"/>
    </source>
</evidence>
<feature type="transmembrane region" description="Helical" evidence="8">
    <location>
        <begin position="6"/>
        <end position="28"/>
    </location>
</feature>
<evidence type="ECO:0000256" key="7">
    <source>
        <dbReference type="ARBA" id="ARBA00023136"/>
    </source>
</evidence>
<feature type="transmembrane region" description="Helical" evidence="8">
    <location>
        <begin position="313"/>
        <end position="333"/>
    </location>
</feature>
<dbReference type="Pfam" id="PF13231">
    <property type="entry name" value="PMT_2"/>
    <property type="match status" value="1"/>
</dbReference>
<dbReference type="InterPro" id="IPR050297">
    <property type="entry name" value="LipidA_mod_glycosyltrf_83"/>
</dbReference>
<evidence type="ECO:0000259" key="9">
    <source>
        <dbReference type="Pfam" id="PF13231"/>
    </source>
</evidence>
<feature type="transmembrane region" description="Helical" evidence="8">
    <location>
        <begin position="246"/>
        <end position="266"/>
    </location>
</feature>
<evidence type="ECO:0000256" key="4">
    <source>
        <dbReference type="ARBA" id="ARBA00022679"/>
    </source>
</evidence>
<evidence type="ECO:0000256" key="6">
    <source>
        <dbReference type="ARBA" id="ARBA00022989"/>
    </source>
</evidence>
<feature type="transmembrane region" description="Helical" evidence="8">
    <location>
        <begin position="170"/>
        <end position="188"/>
    </location>
</feature>
<evidence type="ECO:0000313" key="10">
    <source>
        <dbReference type="EMBL" id="MBD2595230.1"/>
    </source>
</evidence>
<reference evidence="10 11" key="1">
    <citation type="journal article" date="2020" name="ISME J.">
        <title>Comparative genomics reveals insights into cyanobacterial evolution and habitat adaptation.</title>
        <authorList>
            <person name="Chen M.Y."/>
            <person name="Teng W.K."/>
            <person name="Zhao L."/>
            <person name="Hu C.X."/>
            <person name="Zhou Y.K."/>
            <person name="Han B.P."/>
            <person name="Song L.R."/>
            <person name="Shu W.S."/>
        </authorList>
    </citation>
    <scope>NUCLEOTIDE SEQUENCE [LARGE SCALE GENOMIC DNA]</scope>
    <source>
        <strain evidence="10 11">FACHB-130</strain>
    </source>
</reference>
<gene>
    <name evidence="10" type="ORF">H6G74_12940</name>
</gene>
<feature type="transmembrane region" description="Helical" evidence="8">
    <location>
        <begin position="372"/>
        <end position="390"/>
    </location>
</feature>
<name>A0ABR8FUV5_9NOSO</name>
<keyword evidence="4" id="KW-0808">Transferase</keyword>
<dbReference type="EMBL" id="JACJTB010000014">
    <property type="protein sequence ID" value="MBD2595230.1"/>
    <property type="molecule type" value="Genomic_DNA"/>
</dbReference>
<comment type="caution">
    <text evidence="10">The sequence shown here is derived from an EMBL/GenBank/DDBJ whole genome shotgun (WGS) entry which is preliminary data.</text>
</comment>
<protein>
    <submittedName>
        <fullName evidence="10">Glycosyltransferase family 39 protein</fullName>
    </submittedName>
</protein>
<feature type="transmembrane region" description="Helical" evidence="8">
    <location>
        <begin position="208"/>
        <end position="234"/>
    </location>
</feature>
<evidence type="ECO:0000256" key="2">
    <source>
        <dbReference type="ARBA" id="ARBA00022475"/>
    </source>
</evidence>
<feature type="transmembrane region" description="Helical" evidence="8">
    <location>
        <begin position="139"/>
        <end position="163"/>
    </location>
</feature>
<accession>A0ABR8FUV5</accession>
<keyword evidence="11" id="KW-1185">Reference proteome</keyword>
<comment type="subcellular location">
    <subcellularLocation>
        <location evidence="1">Cell membrane</location>
        <topology evidence="1">Multi-pass membrane protein</topology>
    </subcellularLocation>
</comment>
<feature type="transmembrane region" description="Helical" evidence="8">
    <location>
        <begin position="402"/>
        <end position="422"/>
    </location>
</feature>
<dbReference type="RefSeq" id="WP_190968044.1">
    <property type="nucleotide sequence ID" value="NZ_JACJTB010000014.1"/>
</dbReference>
<keyword evidence="7 8" id="KW-0472">Membrane</keyword>
<evidence type="ECO:0000256" key="5">
    <source>
        <dbReference type="ARBA" id="ARBA00022692"/>
    </source>
</evidence>